<evidence type="ECO:0008006" key="3">
    <source>
        <dbReference type="Google" id="ProtNLM"/>
    </source>
</evidence>
<name>A0A1D7QAU3_9SPHI</name>
<keyword evidence="2" id="KW-1185">Reference proteome</keyword>
<dbReference type="InterPro" id="IPR011006">
    <property type="entry name" value="CheY-like_superfamily"/>
</dbReference>
<dbReference type="OrthoDB" id="677818at2"/>
<gene>
    <name evidence="1" type="ORF">BFS30_00500</name>
</gene>
<reference evidence="1 2" key="1">
    <citation type="submission" date="2016-08" db="EMBL/GenBank/DDBJ databases">
        <authorList>
            <person name="Seilhamer J.J."/>
        </authorList>
    </citation>
    <scope>NUCLEOTIDE SEQUENCE [LARGE SCALE GENOMIC DNA]</scope>
    <source>
        <strain evidence="1 2">DX4</strain>
    </source>
</reference>
<dbReference type="EMBL" id="CP017141">
    <property type="protein sequence ID" value="AOM75781.1"/>
    <property type="molecule type" value="Genomic_DNA"/>
</dbReference>
<sequence length="101" mass="10770">MEKTEILVVCCHPEISATIIRLINKDEQMTGTAVVSPEAAVASFTSGSFDLVLIGAGLAPETEKQLETALKKLNPVIPVIYHFGGGSGLLYTEIKQALNKV</sequence>
<proteinExistence type="predicted"/>
<accession>A0A1D7QAU3</accession>
<evidence type="ECO:0000313" key="2">
    <source>
        <dbReference type="Proteomes" id="UP000094313"/>
    </source>
</evidence>
<dbReference type="RefSeq" id="WP_069377479.1">
    <property type="nucleotide sequence ID" value="NZ_CP017141.1"/>
</dbReference>
<protein>
    <recommendedName>
        <fullName evidence="3">Response regulatory domain-containing protein</fullName>
    </recommendedName>
</protein>
<organism evidence="1 2">
    <name type="scientific">Pedobacter steynii</name>
    <dbReference type="NCBI Taxonomy" id="430522"/>
    <lineage>
        <taxon>Bacteria</taxon>
        <taxon>Pseudomonadati</taxon>
        <taxon>Bacteroidota</taxon>
        <taxon>Sphingobacteriia</taxon>
        <taxon>Sphingobacteriales</taxon>
        <taxon>Sphingobacteriaceae</taxon>
        <taxon>Pedobacter</taxon>
    </lineage>
</organism>
<dbReference type="KEGG" id="psty:BFS30_00500"/>
<evidence type="ECO:0000313" key="1">
    <source>
        <dbReference type="EMBL" id="AOM75781.1"/>
    </source>
</evidence>
<dbReference type="Proteomes" id="UP000094313">
    <property type="component" value="Chromosome"/>
</dbReference>
<dbReference type="SUPFAM" id="SSF52172">
    <property type="entry name" value="CheY-like"/>
    <property type="match status" value="1"/>
</dbReference>
<dbReference type="AlphaFoldDB" id="A0A1D7QAU3"/>